<proteinExistence type="predicted"/>
<keyword evidence="1" id="KW-1133">Transmembrane helix</keyword>
<reference evidence="3" key="1">
    <citation type="journal article" date="2019" name="Int. J. Syst. Evol. Microbiol.">
        <title>The Global Catalogue of Microorganisms (GCM) 10K type strain sequencing project: providing services to taxonomists for standard genome sequencing and annotation.</title>
        <authorList>
            <consortium name="The Broad Institute Genomics Platform"/>
            <consortium name="The Broad Institute Genome Sequencing Center for Infectious Disease"/>
            <person name="Wu L."/>
            <person name="Ma J."/>
        </authorList>
    </citation>
    <scope>NUCLEOTIDE SEQUENCE [LARGE SCALE GENOMIC DNA]</scope>
    <source>
        <strain evidence="3">CGMCC 4.7304</strain>
    </source>
</reference>
<dbReference type="InterPro" id="IPR046095">
    <property type="entry name" value="DUF6113"/>
</dbReference>
<feature type="transmembrane region" description="Helical" evidence="1">
    <location>
        <begin position="12"/>
        <end position="31"/>
    </location>
</feature>
<evidence type="ECO:0000256" key="1">
    <source>
        <dbReference type="SAM" id="Phobius"/>
    </source>
</evidence>
<dbReference type="Pfam" id="PF19608">
    <property type="entry name" value="DUF6113"/>
    <property type="match status" value="1"/>
</dbReference>
<keyword evidence="3" id="KW-1185">Reference proteome</keyword>
<gene>
    <name evidence="2" type="ORF">ACFP1Z_01495</name>
</gene>
<dbReference type="Proteomes" id="UP001596083">
    <property type="component" value="Unassembled WGS sequence"/>
</dbReference>
<feature type="transmembrane region" description="Helical" evidence="1">
    <location>
        <begin position="37"/>
        <end position="56"/>
    </location>
</feature>
<keyword evidence="1" id="KW-0472">Membrane</keyword>
<feature type="transmembrane region" description="Helical" evidence="1">
    <location>
        <begin position="92"/>
        <end position="111"/>
    </location>
</feature>
<dbReference type="EMBL" id="JBHSPB010000001">
    <property type="protein sequence ID" value="MFC5718853.1"/>
    <property type="molecule type" value="Genomic_DNA"/>
</dbReference>
<accession>A0ABW0YTW1</accession>
<organism evidence="2 3">
    <name type="scientific">Streptomyces gamaensis</name>
    <dbReference type="NCBI Taxonomy" id="1763542"/>
    <lineage>
        <taxon>Bacteria</taxon>
        <taxon>Bacillati</taxon>
        <taxon>Actinomycetota</taxon>
        <taxon>Actinomycetes</taxon>
        <taxon>Kitasatosporales</taxon>
        <taxon>Streptomycetaceae</taxon>
        <taxon>Streptomyces</taxon>
    </lineage>
</organism>
<evidence type="ECO:0000313" key="3">
    <source>
        <dbReference type="Proteomes" id="UP001596083"/>
    </source>
</evidence>
<keyword evidence="1" id="KW-0812">Transmembrane</keyword>
<evidence type="ECO:0000313" key="2">
    <source>
        <dbReference type="EMBL" id="MFC5718853.1"/>
    </source>
</evidence>
<dbReference type="RefSeq" id="WP_390313845.1">
    <property type="nucleotide sequence ID" value="NZ_JBHSPB010000001.1"/>
</dbReference>
<name>A0ABW0YTW1_9ACTN</name>
<sequence length="126" mass="12310">MTTPLSAARLAGYLGLVVLGALVGVAGSLVQGGWFPGGLALALLAVAGVCCGGLFATGTRFGGAAPAAGWTVTVLLLTESRPEGDFLFGNGLGSYAFLLGGIALAVMCATVPRPPQPGGPPARLGK</sequence>
<comment type="caution">
    <text evidence="2">The sequence shown here is derived from an EMBL/GenBank/DDBJ whole genome shotgun (WGS) entry which is preliminary data.</text>
</comment>
<protein>
    <submittedName>
        <fullName evidence="2">DUF6113 family protein</fullName>
    </submittedName>
</protein>